<organism evidence="4 5">
    <name type="scientific">Diploptera punctata</name>
    <name type="common">Pacific beetle cockroach</name>
    <dbReference type="NCBI Taxonomy" id="6984"/>
    <lineage>
        <taxon>Eukaryota</taxon>
        <taxon>Metazoa</taxon>
        <taxon>Ecdysozoa</taxon>
        <taxon>Arthropoda</taxon>
        <taxon>Hexapoda</taxon>
        <taxon>Insecta</taxon>
        <taxon>Pterygota</taxon>
        <taxon>Neoptera</taxon>
        <taxon>Polyneoptera</taxon>
        <taxon>Dictyoptera</taxon>
        <taxon>Blattodea</taxon>
        <taxon>Blaberoidea</taxon>
        <taxon>Blaberidae</taxon>
        <taxon>Diplopterinae</taxon>
        <taxon>Diploptera</taxon>
    </lineage>
</organism>
<evidence type="ECO:0000256" key="3">
    <source>
        <dbReference type="SAM" id="MobiDB-lite"/>
    </source>
</evidence>
<dbReference type="Proteomes" id="UP001233999">
    <property type="component" value="Unassembled WGS sequence"/>
</dbReference>
<reference evidence="4" key="1">
    <citation type="journal article" date="2023" name="IScience">
        <title>Live-bearing cockroach genome reveals convergent evolutionary mechanisms linked to viviparity in insects and beyond.</title>
        <authorList>
            <person name="Fouks B."/>
            <person name="Harrison M.C."/>
            <person name="Mikhailova A.A."/>
            <person name="Marchal E."/>
            <person name="English S."/>
            <person name="Carruthers M."/>
            <person name="Jennings E.C."/>
            <person name="Chiamaka E.L."/>
            <person name="Frigard R.A."/>
            <person name="Pippel M."/>
            <person name="Attardo G.M."/>
            <person name="Benoit J.B."/>
            <person name="Bornberg-Bauer E."/>
            <person name="Tobe S.S."/>
        </authorList>
    </citation>
    <scope>NUCLEOTIDE SEQUENCE</scope>
    <source>
        <strain evidence="4">Stay&amp;Tobe</strain>
    </source>
</reference>
<dbReference type="InterPro" id="IPR017245">
    <property type="entry name" value="BLOC-1_complex_su-3"/>
</dbReference>
<gene>
    <name evidence="4" type="ORF">L9F63_026158</name>
</gene>
<dbReference type="EMBL" id="JASPKZ010000087">
    <property type="protein sequence ID" value="KAJ9600705.1"/>
    <property type="molecule type" value="Genomic_DNA"/>
</dbReference>
<proteinExistence type="inferred from homology"/>
<feature type="region of interest" description="Disordered" evidence="3">
    <location>
        <begin position="1"/>
        <end position="65"/>
    </location>
</feature>
<accession>A0AAD8AL40</accession>
<feature type="compositionally biased region" description="Low complexity" evidence="3">
    <location>
        <begin position="22"/>
        <end position="34"/>
    </location>
</feature>
<dbReference type="GO" id="GO:0031083">
    <property type="term" value="C:BLOC-1 complex"/>
    <property type="evidence" value="ECO:0007669"/>
    <property type="project" value="TreeGrafter"/>
</dbReference>
<protein>
    <recommendedName>
        <fullName evidence="2">Biogenesis of lysosome-related organelles complex 1 subunit 3</fullName>
    </recommendedName>
</protein>
<evidence type="ECO:0000313" key="5">
    <source>
        <dbReference type="Proteomes" id="UP001233999"/>
    </source>
</evidence>
<keyword evidence="5" id="KW-1185">Reference proteome</keyword>
<dbReference type="PANTHER" id="PTHR31974:SF2">
    <property type="entry name" value="BIOGENESIS OF LYSOSOME-RELATED ORGANELLES COMPLEX 1 SUBUNIT 3"/>
    <property type="match status" value="1"/>
</dbReference>
<dbReference type="AlphaFoldDB" id="A0AAD8AL40"/>
<sequence length="187" mass="20612">MERKPYIVLGEAPESDSEEEVNVSPVKSSQVKQVTPNNPKGTIVVGEAPESDEEHEDDARSVGSISSAASVSSLTTLTSGIKRNKTTGKTKKPEEVKYNTLLHKRLRERNISLHKNIYDFAHQTVVSAARDLNLMNQQLVRSQVQLQEAATAMRILQSHLAQLQSKLAAVTSTPYLPNINIQVPESK</sequence>
<comment type="similarity">
    <text evidence="1">Belongs to the BLOC1S3 family.</text>
</comment>
<name>A0AAD8AL40_DIPPU</name>
<evidence type="ECO:0000256" key="1">
    <source>
        <dbReference type="ARBA" id="ARBA00008942"/>
    </source>
</evidence>
<evidence type="ECO:0000313" key="4">
    <source>
        <dbReference type="EMBL" id="KAJ9600705.1"/>
    </source>
</evidence>
<dbReference type="Pfam" id="PF15753">
    <property type="entry name" value="BLOC1S3"/>
    <property type="match status" value="1"/>
</dbReference>
<comment type="caution">
    <text evidence="4">The sequence shown here is derived from an EMBL/GenBank/DDBJ whole genome shotgun (WGS) entry which is preliminary data.</text>
</comment>
<evidence type="ECO:0000256" key="2">
    <source>
        <dbReference type="ARBA" id="ARBA00019581"/>
    </source>
</evidence>
<reference evidence="4" key="2">
    <citation type="submission" date="2023-05" db="EMBL/GenBank/DDBJ databases">
        <authorList>
            <person name="Fouks B."/>
        </authorList>
    </citation>
    <scope>NUCLEOTIDE SEQUENCE</scope>
    <source>
        <strain evidence="4">Stay&amp;Tobe</strain>
        <tissue evidence="4">Testes</tissue>
    </source>
</reference>
<dbReference type="PANTHER" id="PTHR31974">
    <property type="entry name" value="BIOGENESIS OF LYSOSOME-RELATED ORGANELLES COMPLEX 1 SUBUNIT 3"/>
    <property type="match status" value="1"/>
</dbReference>